<evidence type="ECO:0000259" key="5">
    <source>
        <dbReference type="PROSITE" id="PS50827"/>
    </source>
</evidence>
<dbReference type="EMBL" id="LT934112">
    <property type="protein sequence ID" value="VAH22819.1"/>
    <property type="molecule type" value="Genomic_DNA"/>
</dbReference>
<keyword evidence="3" id="KW-0539">Nucleus</keyword>
<keyword evidence="2" id="KW-0804">Transcription</keyword>
<dbReference type="GO" id="GO:0006357">
    <property type="term" value="P:regulation of transcription by RNA polymerase II"/>
    <property type="evidence" value="ECO:0007669"/>
    <property type="project" value="InterPro"/>
</dbReference>
<feature type="region of interest" description="Disordered" evidence="4">
    <location>
        <begin position="405"/>
        <end position="456"/>
    </location>
</feature>
<evidence type="ECO:0000256" key="2">
    <source>
        <dbReference type="ARBA" id="ARBA00023163"/>
    </source>
</evidence>
<gene>
    <name evidence="7" type="ORF">TRITD_1Bv1G212460</name>
</gene>
<feature type="compositionally biased region" description="Low complexity" evidence="4">
    <location>
        <begin position="409"/>
        <end position="421"/>
    </location>
</feature>
<feature type="domain" description="HTH HARE-type" evidence="6">
    <location>
        <begin position="245"/>
        <end position="314"/>
    </location>
</feature>
<comment type="subcellular location">
    <subcellularLocation>
        <location evidence="1">Nucleus</location>
    </subcellularLocation>
</comment>
<accession>A0A9R0VCD0</accession>
<name>A0A9R0VCD0_TRITD</name>
<feature type="region of interest" description="Disordered" evidence="4">
    <location>
        <begin position="347"/>
        <end position="384"/>
    </location>
</feature>
<dbReference type="InterPro" id="IPR018501">
    <property type="entry name" value="DDT_dom"/>
</dbReference>
<evidence type="ECO:0000256" key="4">
    <source>
        <dbReference type="SAM" id="MobiDB-lite"/>
    </source>
</evidence>
<sequence length="681" mass="75400">MELMEDERLELMELVSRSKGLPSMLSLDSDTLQQLDSFRGMLTQFPTEAVRLKVPFSIKPWTSSESNIGNLLMVWKFFFTFADVLELPSFTLDEFVQSLHDYDSRLLGELHVAVLKSIIKDIEDVARTSSVVSGVNQSSSANPGGGHPQIVEGAYAWGFNILTWQRHLTYLTWPEILRQFGLSAGFGPQLKKRTEDVYHDDNEGRNSADVISTLRNGSAAVKSAALMKERGYTNRRRSRHRLTPGTVKFAAFHVLSLEGDKGLSILEVAEKIQRSGLRDLTTSKTPEASISAALSRDTKLFERTAPSTYCVKTPYRKDPADSEAVFSAAREKIRVFQNALSACEEVEKDVEDAERGDDDSECDEADDDPDGDEVNIEEKDVNASVRAKDAGLPIAAGDINDEVKSVVNPSMPSSPHSKSPSGLQRMVDKSTAVSTSSDPPIGASQDAEIDESNQGESWVQGLAEGDYCDLSVEERLNALVALIGVATEGNSMRAILEERLEAANALKKQMWAESQLDRRRSREEFAGRMQHDPCTDLKADADQGNNVGECTLTPVHNLIKENGGKASSVNNDLLVDQQSQLIMVHEGNGVSRISNANPESLSAQQYASSEKTRSQLKSFIGHKAEQLYVYRSLPLGQDRRRNRYWQFSTSVSSNDPGSGRIFFESRDGYWRLIDSAEHLML</sequence>
<dbReference type="PANTHER" id="PTHR36968:SF5">
    <property type="entry name" value="HOMEOBOX-DDT DOMAIN PROTEIN RLT2"/>
    <property type="match status" value="1"/>
</dbReference>
<dbReference type="PROSITE" id="PS51913">
    <property type="entry name" value="HTH_HARE"/>
    <property type="match status" value="1"/>
</dbReference>
<dbReference type="Proteomes" id="UP000324705">
    <property type="component" value="Chromosome 1B"/>
</dbReference>
<dbReference type="PROSITE" id="PS50827">
    <property type="entry name" value="DDT"/>
    <property type="match status" value="1"/>
</dbReference>
<dbReference type="Pfam" id="PF15612">
    <property type="entry name" value="WHIM1"/>
    <property type="match status" value="1"/>
</dbReference>
<evidence type="ECO:0008006" key="9">
    <source>
        <dbReference type="Google" id="ProtNLM"/>
    </source>
</evidence>
<dbReference type="Gramene" id="TRITD1Bv1G212460.6">
    <property type="protein sequence ID" value="TRITD1Bv1G212460.6"/>
    <property type="gene ID" value="TRITD1Bv1G212460"/>
</dbReference>
<evidence type="ECO:0000313" key="7">
    <source>
        <dbReference type="EMBL" id="VAH22819.1"/>
    </source>
</evidence>
<dbReference type="AlphaFoldDB" id="A0A9R0VCD0"/>
<proteinExistence type="predicted"/>
<dbReference type="InterPro" id="IPR028942">
    <property type="entry name" value="WHIM1_dom"/>
</dbReference>
<organism evidence="7 8">
    <name type="scientific">Triticum turgidum subsp. durum</name>
    <name type="common">Durum wheat</name>
    <name type="synonym">Triticum durum</name>
    <dbReference type="NCBI Taxonomy" id="4567"/>
    <lineage>
        <taxon>Eukaryota</taxon>
        <taxon>Viridiplantae</taxon>
        <taxon>Streptophyta</taxon>
        <taxon>Embryophyta</taxon>
        <taxon>Tracheophyta</taxon>
        <taxon>Spermatophyta</taxon>
        <taxon>Magnoliopsida</taxon>
        <taxon>Liliopsida</taxon>
        <taxon>Poales</taxon>
        <taxon>Poaceae</taxon>
        <taxon>BOP clade</taxon>
        <taxon>Pooideae</taxon>
        <taxon>Triticodae</taxon>
        <taxon>Triticeae</taxon>
        <taxon>Triticinae</taxon>
        <taxon>Triticum</taxon>
    </lineage>
</organism>
<dbReference type="InterPro" id="IPR044977">
    <property type="entry name" value="RLT1-3"/>
</dbReference>
<dbReference type="InterPro" id="IPR028941">
    <property type="entry name" value="WHIM2_dom"/>
</dbReference>
<dbReference type="Pfam" id="PF02791">
    <property type="entry name" value="DDT"/>
    <property type="match status" value="1"/>
</dbReference>
<protein>
    <recommendedName>
        <fullName evidence="9">DDT domain-containing protein</fullName>
    </recommendedName>
</protein>
<evidence type="ECO:0000256" key="3">
    <source>
        <dbReference type="ARBA" id="ARBA00023242"/>
    </source>
</evidence>
<evidence type="ECO:0000259" key="6">
    <source>
        <dbReference type="PROSITE" id="PS51913"/>
    </source>
</evidence>
<dbReference type="SMART" id="SM00571">
    <property type="entry name" value="DDT"/>
    <property type="match status" value="1"/>
</dbReference>
<evidence type="ECO:0000313" key="8">
    <source>
        <dbReference type="Proteomes" id="UP000324705"/>
    </source>
</evidence>
<keyword evidence="8" id="KW-1185">Reference proteome</keyword>
<evidence type="ECO:0000256" key="1">
    <source>
        <dbReference type="ARBA" id="ARBA00004123"/>
    </source>
</evidence>
<dbReference type="InterPro" id="IPR007759">
    <property type="entry name" value="Asxl_HARE-HTH"/>
</dbReference>
<dbReference type="Pfam" id="PF15613">
    <property type="entry name" value="WSD"/>
    <property type="match status" value="1"/>
</dbReference>
<dbReference type="PANTHER" id="PTHR36968">
    <property type="entry name" value="HOMEOBOX-DDT DOMAIN PROTEIN RLT2"/>
    <property type="match status" value="1"/>
</dbReference>
<reference evidence="7 8" key="1">
    <citation type="submission" date="2017-09" db="EMBL/GenBank/DDBJ databases">
        <authorList>
            <consortium name="International Durum Wheat Genome Sequencing Consortium (IDWGSC)"/>
            <person name="Milanesi L."/>
        </authorList>
    </citation>
    <scope>NUCLEOTIDE SEQUENCE [LARGE SCALE GENOMIC DNA]</scope>
    <source>
        <strain evidence="8">cv. Svevo</strain>
    </source>
</reference>
<feature type="compositionally biased region" description="Acidic residues" evidence="4">
    <location>
        <begin position="347"/>
        <end position="375"/>
    </location>
</feature>
<dbReference type="Pfam" id="PF05066">
    <property type="entry name" value="HARE-HTH"/>
    <property type="match status" value="1"/>
</dbReference>
<dbReference type="GO" id="GO:0005634">
    <property type="term" value="C:nucleus"/>
    <property type="evidence" value="ECO:0007669"/>
    <property type="project" value="UniProtKB-SubCell"/>
</dbReference>
<feature type="domain" description="DDT" evidence="5">
    <location>
        <begin position="65"/>
        <end position="124"/>
    </location>
</feature>